<evidence type="ECO:0000313" key="1">
    <source>
        <dbReference type="EMBL" id="MCD7462423.1"/>
    </source>
</evidence>
<reference evidence="1 2" key="1">
    <citation type="journal article" date="2021" name="BMC Genomics">
        <title>Datura genome reveals duplications of psychoactive alkaloid biosynthetic genes and high mutation rate following tissue culture.</title>
        <authorList>
            <person name="Rajewski A."/>
            <person name="Carter-House D."/>
            <person name="Stajich J."/>
            <person name="Litt A."/>
        </authorList>
    </citation>
    <scope>NUCLEOTIDE SEQUENCE [LARGE SCALE GENOMIC DNA]</scope>
    <source>
        <strain evidence="1">AR-01</strain>
    </source>
</reference>
<organism evidence="1 2">
    <name type="scientific">Datura stramonium</name>
    <name type="common">Jimsonweed</name>
    <name type="synonym">Common thornapple</name>
    <dbReference type="NCBI Taxonomy" id="4076"/>
    <lineage>
        <taxon>Eukaryota</taxon>
        <taxon>Viridiplantae</taxon>
        <taxon>Streptophyta</taxon>
        <taxon>Embryophyta</taxon>
        <taxon>Tracheophyta</taxon>
        <taxon>Spermatophyta</taxon>
        <taxon>Magnoliopsida</taxon>
        <taxon>eudicotyledons</taxon>
        <taxon>Gunneridae</taxon>
        <taxon>Pentapetalae</taxon>
        <taxon>asterids</taxon>
        <taxon>lamiids</taxon>
        <taxon>Solanales</taxon>
        <taxon>Solanaceae</taxon>
        <taxon>Solanoideae</taxon>
        <taxon>Datureae</taxon>
        <taxon>Datura</taxon>
    </lineage>
</organism>
<dbReference type="EMBL" id="JACEIK010000801">
    <property type="protein sequence ID" value="MCD7462423.1"/>
    <property type="molecule type" value="Genomic_DNA"/>
</dbReference>
<protein>
    <submittedName>
        <fullName evidence="1">Uncharacterized protein</fullName>
    </submittedName>
</protein>
<sequence length="81" mass="9032">PSLIVSSLMFVGWFVSNRFTQSSETTSVIPASPVLGCDTCTTDEWKYGQNLLVENYVQIEEAHPEMLTQMSLVMGSEFPPE</sequence>
<feature type="non-terminal residue" evidence="1">
    <location>
        <position position="1"/>
    </location>
</feature>
<keyword evidence="2" id="KW-1185">Reference proteome</keyword>
<dbReference type="Proteomes" id="UP000823775">
    <property type="component" value="Unassembled WGS sequence"/>
</dbReference>
<comment type="caution">
    <text evidence="1">The sequence shown here is derived from an EMBL/GenBank/DDBJ whole genome shotgun (WGS) entry which is preliminary data.</text>
</comment>
<gene>
    <name evidence="1" type="ORF">HAX54_048516</name>
</gene>
<evidence type="ECO:0000313" key="2">
    <source>
        <dbReference type="Proteomes" id="UP000823775"/>
    </source>
</evidence>
<accession>A0ABS8SUM3</accession>
<name>A0ABS8SUM3_DATST</name>
<proteinExistence type="predicted"/>